<dbReference type="EMBL" id="KK785539">
    <property type="protein sequence ID" value="KDO41938.1"/>
    <property type="molecule type" value="Genomic_DNA"/>
</dbReference>
<evidence type="ECO:0000313" key="1">
    <source>
        <dbReference type="EMBL" id="KDO41940.1"/>
    </source>
</evidence>
<organism evidence="1 2">
    <name type="scientific">Citrus sinensis</name>
    <name type="common">Sweet orange</name>
    <name type="synonym">Citrus aurantium var. sinensis</name>
    <dbReference type="NCBI Taxonomy" id="2711"/>
    <lineage>
        <taxon>Eukaryota</taxon>
        <taxon>Viridiplantae</taxon>
        <taxon>Streptophyta</taxon>
        <taxon>Embryophyta</taxon>
        <taxon>Tracheophyta</taxon>
        <taxon>Spermatophyta</taxon>
        <taxon>Magnoliopsida</taxon>
        <taxon>eudicotyledons</taxon>
        <taxon>Gunneridae</taxon>
        <taxon>Pentapetalae</taxon>
        <taxon>rosids</taxon>
        <taxon>malvids</taxon>
        <taxon>Sapindales</taxon>
        <taxon>Rutaceae</taxon>
        <taxon>Aurantioideae</taxon>
        <taxon>Citrus</taxon>
    </lineage>
</organism>
<evidence type="ECO:0000313" key="2">
    <source>
        <dbReference type="Proteomes" id="UP000027120"/>
    </source>
</evidence>
<sequence length="8" mass="1085">MFDWNDEE</sequence>
<dbReference type="EMBL" id="KK785539">
    <property type="protein sequence ID" value="KDO41933.1"/>
    <property type="molecule type" value="Genomic_DNA"/>
</dbReference>
<accession>A0A067DK53</accession>
<dbReference type="EMBL" id="KK785539">
    <property type="protein sequence ID" value="KDO41935.1"/>
    <property type="molecule type" value="Genomic_DNA"/>
</dbReference>
<gene>
    <name evidence="1" type="ORF">CISIN_1g0050321mg</name>
</gene>
<dbReference type="EMBL" id="KK785539">
    <property type="protein sequence ID" value="KDO41934.1"/>
    <property type="molecule type" value="Genomic_DNA"/>
</dbReference>
<dbReference type="EMBL" id="KK785539">
    <property type="protein sequence ID" value="KDO41937.1"/>
    <property type="molecule type" value="Genomic_DNA"/>
</dbReference>
<dbReference type="EMBL" id="KK785539">
    <property type="protein sequence ID" value="KDO41940.1"/>
    <property type="molecule type" value="Genomic_DNA"/>
</dbReference>
<keyword evidence="2" id="KW-1185">Reference proteome</keyword>
<dbReference type="EMBL" id="KK785539">
    <property type="protein sequence ID" value="KDO41939.1"/>
    <property type="molecule type" value="Genomic_DNA"/>
</dbReference>
<feature type="non-terminal residue" evidence="1">
    <location>
        <position position="8"/>
    </location>
</feature>
<reference evidence="1 2" key="1">
    <citation type="submission" date="2014-04" db="EMBL/GenBank/DDBJ databases">
        <authorList>
            <consortium name="International Citrus Genome Consortium"/>
            <person name="Gmitter F."/>
            <person name="Chen C."/>
            <person name="Farmerie W."/>
            <person name="Harkins T."/>
            <person name="Desany B."/>
            <person name="Mohiuddin M."/>
            <person name="Kodira C."/>
            <person name="Borodovsky M."/>
            <person name="Lomsadze A."/>
            <person name="Burns P."/>
            <person name="Jenkins J."/>
            <person name="Prochnik S."/>
            <person name="Shu S."/>
            <person name="Chapman J."/>
            <person name="Pitluck S."/>
            <person name="Schmutz J."/>
            <person name="Rokhsar D."/>
        </authorList>
    </citation>
    <scope>NUCLEOTIDE SEQUENCE</scope>
</reference>
<name>A0A067DK53_CITSI</name>
<proteinExistence type="predicted"/>
<protein>
    <submittedName>
        <fullName evidence="1">Uncharacterized protein</fullName>
    </submittedName>
</protein>
<dbReference type="EMBL" id="KK785539">
    <property type="protein sequence ID" value="KDO41936.1"/>
    <property type="molecule type" value="Genomic_DNA"/>
</dbReference>
<dbReference type="Proteomes" id="UP000027120">
    <property type="component" value="Unassembled WGS sequence"/>
</dbReference>